<organism evidence="2 3">
    <name type="scientific">Sphaerimonospora thailandensis</name>
    <dbReference type="NCBI Taxonomy" id="795644"/>
    <lineage>
        <taxon>Bacteria</taxon>
        <taxon>Bacillati</taxon>
        <taxon>Actinomycetota</taxon>
        <taxon>Actinomycetes</taxon>
        <taxon>Streptosporangiales</taxon>
        <taxon>Streptosporangiaceae</taxon>
        <taxon>Sphaerimonospora</taxon>
    </lineage>
</organism>
<keyword evidence="3" id="KW-1185">Reference proteome</keyword>
<evidence type="ECO:0000256" key="1">
    <source>
        <dbReference type="ARBA" id="ARBA00023002"/>
    </source>
</evidence>
<keyword evidence="1" id="KW-0560">Oxidoreductase</keyword>
<evidence type="ECO:0000313" key="2">
    <source>
        <dbReference type="EMBL" id="GIH73485.1"/>
    </source>
</evidence>
<comment type="caution">
    <text evidence="2">The sequence shown here is derived from an EMBL/GenBank/DDBJ whole genome shotgun (WGS) entry which is preliminary data.</text>
</comment>
<dbReference type="GO" id="GO:0050660">
    <property type="term" value="F:flavin adenine dinucleotide binding"/>
    <property type="evidence" value="ECO:0007669"/>
    <property type="project" value="TreeGrafter"/>
</dbReference>
<dbReference type="GO" id="GO:0004497">
    <property type="term" value="F:monooxygenase activity"/>
    <property type="evidence" value="ECO:0007669"/>
    <property type="project" value="UniProtKB-KW"/>
</dbReference>
<dbReference type="PANTHER" id="PTHR43539">
    <property type="entry name" value="FLAVIN-BINDING MONOOXYGENASE-LIKE PROTEIN (AFU_ORTHOLOGUE AFUA_4G09220)"/>
    <property type="match status" value="1"/>
</dbReference>
<accession>A0A8J3REZ1</accession>
<evidence type="ECO:0000313" key="3">
    <source>
        <dbReference type="Proteomes" id="UP000610966"/>
    </source>
</evidence>
<gene>
    <name evidence="2" type="ORF">Mth01_57380</name>
</gene>
<dbReference type="InterPro" id="IPR036188">
    <property type="entry name" value="FAD/NAD-bd_sf"/>
</dbReference>
<sequence length="368" mass="39671">MFSAMDSHMDSVVIVGGGQSGLAAAHAALRAGWRPLVLEASDRAVGSWPHYYDSLRLFSPARYSSLPGLAFGGDGERYPRRDEVVDYLERYAAGLVGHGAEIRTGARVTAVEASDAGGFSVRLDSGEVMSARIIIAASGSFARPHRPALPGLDGFTGQVLHAAGYRSPASLSGQRIVVVGAGNSAIQIAYELSAHARVTVASRAPIRFVAQRPLGRDLHFWLHLTRFDRLPLHRADRPLTAPVLDEGRYRQALLQGRFDRRPMFIRLDGDHAEWADGQRERIDAVLLATGYRPNLDYLAGLGALAADGRPSQRGGVSRTHAGLGYLGLEWQRTPSSNTLRGVGADARHLIGKLALHLHIEPSATTEAD</sequence>
<dbReference type="InterPro" id="IPR050982">
    <property type="entry name" value="Auxin_biosynth/cation_transpt"/>
</dbReference>
<dbReference type="SUPFAM" id="SSF51905">
    <property type="entry name" value="FAD/NAD(P)-binding domain"/>
    <property type="match status" value="1"/>
</dbReference>
<dbReference type="PANTHER" id="PTHR43539:SF78">
    <property type="entry name" value="FLAVIN-CONTAINING MONOOXYGENASE"/>
    <property type="match status" value="1"/>
</dbReference>
<dbReference type="EMBL" id="BOOG01000098">
    <property type="protein sequence ID" value="GIH73485.1"/>
    <property type="molecule type" value="Genomic_DNA"/>
</dbReference>
<keyword evidence="2" id="KW-0503">Monooxygenase</keyword>
<dbReference type="Proteomes" id="UP000610966">
    <property type="component" value="Unassembled WGS sequence"/>
</dbReference>
<dbReference type="Gene3D" id="3.50.50.60">
    <property type="entry name" value="FAD/NAD(P)-binding domain"/>
    <property type="match status" value="1"/>
</dbReference>
<protein>
    <submittedName>
        <fullName evidence="2">Monooxygenase</fullName>
    </submittedName>
</protein>
<proteinExistence type="predicted"/>
<reference evidence="2" key="1">
    <citation type="submission" date="2021-01" db="EMBL/GenBank/DDBJ databases">
        <title>Whole genome shotgun sequence of Sphaerimonospora thailandensis NBRC 107569.</title>
        <authorList>
            <person name="Komaki H."/>
            <person name="Tamura T."/>
        </authorList>
    </citation>
    <scope>NUCLEOTIDE SEQUENCE</scope>
    <source>
        <strain evidence="2">NBRC 107569</strain>
    </source>
</reference>
<dbReference type="SUPFAM" id="SSF51735">
    <property type="entry name" value="NAD(P)-binding Rossmann-fold domains"/>
    <property type="match status" value="1"/>
</dbReference>
<dbReference type="PRINTS" id="PR00469">
    <property type="entry name" value="PNDRDTASEII"/>
</dbReference>
<dbReference type="InterPro" id="IPR036291">
    <property type="entry name" value="NAD(P)-bd_dom_sf"/>
</dbReference>
<name>A0A8J3REZ1_9ACTN</name>
<dbReference type="AlphaFoldDB" id="A0A8J3REZ1"/>
<dbReference type="Pfam" id="PF13738">
    <property type="entry name" value="Pyr_redox_3"/>
    <property type="match status" value="1"/>
</dbReference>
<dbReference type="PRINTS" id="PR00368">
    <property type="entry name" value="FADPNR"/>
</dbReference>